<keyword evidence="1" id="KW-0732">Signal</keyword>
<feature type="signal peptide" evidence="1">
    <location>
        <begin position="1"/>
        <end position="23"/>
    </location>
</feature>
<name>A0A0H5QIF8_9EUKA</name>
<sequence>MAHSTQVLVLATVLSLLSHGAIGQAIPVANTTKIEAPGNVSFPPKNHSVIPPSKMTACNLTSFFAASLSDPSAANQSINLFDDNVRIVAEDVTKNTGLRLKGKKDLALFLKSQIILADLFGNTTISLNKTLIDKKDQCVVPFAISSRVLSNCKELRNGAISGVLNVKTRGGKIVDFNRTLDNSQMRQAHNCILTKLQPTNRTG</sequence>
<proteinExistence type="predicted"/>
<reference evidence="2" key="1">
    <citation type="submission" date="2015-04" db="EMBL/GenBank/DDBJ databases">
        <title>The genome sequence of the plant pathogenic Rhizarian Plasmodiophora brassicae reveals insights in its biotrophic life cycle and the origin of chitin synthesis.</title>
        <authorList>
            <person name="Schwelm A."/>
            <person name="Fogelqvist J."/>
            <person name="Knaust A."/>
            <person name="Julke S."/>
            <person name="Lilja T."/>
            <person name="Dhandapani V."/>
            <person name="Bonilla-Rosso G."/>
            <person name="Karlsson M."/>
            <person name="Shevchenko A."/>
            <person name="Choi S.R."/>
            <person name="Kim H.G."/>
            <person name="Park J.Y."/>
            <person name="Lim Y.P."/>
            <person name="Ludwig-Muller J."/>
            <person name="Dixelius C."/>
        </authorList>
    </citation>
    <scope>NUCLEOTIDE SEQUENCE</scope>
    <source>
        <tissue evidence="2">Potato root galls</tissue>
    </source>
</reference>
<evidence type="ECO:0000313" key="2">
    <source>
        <dbReference type="EMBL" id="CRZ01845.1"/>
    </source>
</evidence>
<accession>A0A0H5QIF8</accession>
<organism evidence="2">
    <name type="scientific">Spongospora subterranea</name>
    <dbReference type="NCBI Taxonomy" id="70186"/>
    <lineage>
        <taxon>Eukaryota</taxon>
        <taxon>Sar</taxon>
        <taxon>Rhizaria</taxon>
        <taxon>Endomyxa</taxon>
        <taxon>Phytomyxea</taxon>
        <taxon>Plasmodiophorida</taxon>
        <taxon>Plasmodiophoridae</taxon>
        <taxon>Spongospora</taxon>
    </lineage>
</organism>
<protein>
    <submittedName>
        <fullName evidence="2">Uncharacterized protein</fullName>
    </submittedName>
</protein>
<evidence type="ECO:0000256" key="1">
    <source>
        <dbReference type="SAM" id="SignalP"/>
    </source>
</evidence>
<feature type="chain" id="PRO_5005223534" evidence="1">
    <location>
        <begin position="24"/>
        <end position="203"/>
    </location>
</feature>
<dbReference type="AlphaFoldDB" id="A0A0H5QIF8"/>
<dbReference type="EMBL" id="HACM01001403">
    <property type="protein sequence ID" value="CRZ01845.1"/>
    <property type="molecule type" value="Transcribed_RNA"/>
</dbReference>